<dbReference type="GO" id="GO:0050982">
    <property type="term" value="P:detection of mechanical stimulus"/>
    <property type="evidence" value="ECO:0007669"/>
    <property type="project" value="TreeGrafter"/>
</dbReference>
<evidence type="ECO:0000313" key="3">
    <source>
        <dbReference type="EMBL" id="GFP88077.1"/>
    </source>
</evidence>
<proteinExistence type="inferred from homology"/>
<protein>
    <submittedName>
        <fullName evidence="3">Mechanosensitive ion channel protein 9</fullName>
    </submittedName>
</protein>
<dbReference type="OrthoDB" id="1884382at2759"/>
<dbReference type="GO" id="GO:0008381">
    <property type="term" value="F:mechanosensitive monoatomic ion channel activity"/>
    <property type="evidence" value="ECO:0007669"/>
    <property type="project" value="TreeGrafter"/>
</dbReference>
<reference evidence="3" key="1">
    <citation type="submission" date="2020-07" db="EMBL/GenBank/DDBJ databases">
        <title>Ethylene signaling mediates host invasion by parasitic plants.</title>
        <authorList>
            <person name="Yoshida S."/>
        </authorList>
    </citation>
    <scope>NUCLEOTIDE SEQUENCE</scope>
    <source>
        <strain evidence="3">Okayama</strain>
    </source>
</reference>
<name>A0A830BKV6_9LAMI</name>
<comment type="similarity">
    <text evidence="2">Belongs to the MscS (TC 1.A.23) family.</text>
</comment>
<dbReference type="PANTHER" id="PTHR31618">
    <property type="entry name" value="MECHANOSENSITIVE ION CHANNEL PROTEIN 5"/>
    <property type="match status" value="1"/>
</dbReference>
<evidence type="ECO:0000256" key="2">
    <source>
        <dbReference type="ARBA" id="ARBA00008017"/>
    </source>
</evidence>
<dbReference type="AlphaFoldDB" id="A0A830BKV6"/>
<dbReference type="Proteomes" id="UP000653305">
    <property type="component" value="Unassembled WGS sequence"/>
</dbReference>
<evidence type="ECO:0000256" key="1">
    <source>
        <dbReference type="ARBA" id="ARBA00004141"/>
    </source>
</evidence>
<accession>A0A830BKV6</accession>
<organism evidence="3 4">
    <name type="scientific">Phtheirospermum japonicum</name>
    <dbReference type="NCBI Taxonomy" id="374723"/>
    <lineage>
        <taxon>Eukaryota</taxon>
        <taxon>Viridiplantae</taxon>
        <taxon>Streptophyta</taxon>
        <taxon>Embryophyta</taxon>
        <taxon>Tracheophyta</taxon>
        <taxon>Spermatophyta</taxon>
        <taxon>Magnoliopsida</taxon>
        <taxon>eudicotyledons</taxon>
        <taxon>Gunneridae</taxon>
        <taxon>Pentapetalae</taxon>
        <taxon>asterids</taxon>
        <taxon>lamiids</taxon>
        <taxon>Lamiales</taxon>
        <taxon>Orobanchaceae</taxon>
        <taxon>Orobanchaceae incertae sedis</taxon>
        <taxon>Phtheirospermum</taxon>
    </lineage>
</organism>
<comment type="caution">
    <text evidence="3">The sequence shown here is derived from an EMBL/GenBank/DDBJ whole genome shotgun (WGS) entry which is preliminary data.</text>
</comment>
<sequence length="144" mass="17186">MNILTTVFLRYDNEKIYYPNSVLATKPISNFYRSPDMSDSLEFSIDFKTPLEKIGTLKLKIKQYLENNPQHWHSKHSVVVNEIENVNKIKMALYVDHRMNFQNYAEKSRRKTGLVLEMKRIFEELSIRYDRLPQEVRLVGDTRN</sequence>
<gene>
    <name evidence="3" type="ORF">PHJA_000951400</name>
</gene>
<dbReference type="PANTHER" id="PTHR31618:SF20">
    <property type="entry name" value="MECHANOSENSITIVE ION CHANNEL PROTEIN 10"/>
    <property type="match status" value="1"/>
</dbReference>
<dbReference type="GO" id="GO:0005886">
    <property type="term" value="C:plasma membrane"/>
    <property type="evidence" value="ECO:0007669"/>
    <property type="project" value="TreeGrafter"/>
</dbReference>
<dbReference type="InterPro" id="IPR016688">
    <property type="entry name" value="MscS-like_plants/fungi"/>
</dbReference>
<dbReference type="GO" id="GO:0006820">
    <property type="term" value="P:monoatomic anion transport"/>
    <property type="evidence" value="ECO:0007669"/>
    <property type="project" value="TreeGrafter"/>
</dbReference>
<dbReference type="EMBL" id="BMAC01000160">
    <property type="protein sequence ID" value="GFP88077.1"/>
    <property type="molecule type" value="Genomic_DNA"/>
</dbReference>
<comment type="subcellular location">
    <subcellularLocation>
        <location evidence="1">Membrane</location>
        <topology evidence="1">Multi-pass membrane protein</topology>
    </subcellularLocation>
</comment>
<keyword evidence="4" id="KW-1185">Reference proteome</keyword>
<evidence type="ECO:0000313" key="4">
    <source>
        <dbReference type="Proteomes" id="UP000653305"/>
    </source>
</evidence>